<reference evidence="2 3" key="1">
    <citation type="submission" date="2020-08" db="EMBL/GenBank/DDBJ databases">
        <title>Genomic Encyclopedia of Type Strains, Phase IV (KMG-IV): sequencing the most valuable type-strain genomes for metagenomic binning, comparative biology and taxonomic classification.</title>
        <authorList>
            <person name="Goeker M."/>
        </authorList>
    </citation>
    <scope>NUCLEOTIDE SEQUENCE [LARGE SCALE GENOMIC DNA]</scope>
    <source>
        <strain evidence="2 3">DSM 19512</strain>
    </source>
</reference>
<organism evidence="2 3">
    <name type="scientific">Sphingomonas pseudosanguinis</name>
    <dbReference type="NCBI Taxonomy" id="413712"/>
    <lineage>
        <taxon>Bacteria</taxon>
        <taxon>Pseudomonadati</taxon>
        <taxon>Pseudomonadota</taxon>
        <taxon>Alphaproteobacteria</taxon>
        <taxon>Sphingomonadales</taxon>
        <taxon>Sphingomonadaceae</taxon>
        <taxon>Sphingomonas</taxon>
    </lineage>
</organism>
<accession>A0A7W6ABM2</accession>
<dbReference type="SUPFAM" id="SSF46955">
    <property type="entry name" value="Putative DNA-binding domain"/>
    <property type="match status" value="1"/>
</dbReference>
<keyword evidence="3" id="KW-1185">Reference proteome</keyword>
<protein>
    <recommendedName>
        <fullName evidence="1">Helix-turn-helix domain-containing protein</fullName>
    </recommendedName>
</protein>
<name>A0A7W6ABM2_9SPHN</name>
<evidence type="ECO:0000259" key="1">
    <source>
        <dbReference type="Pfam" id="PF12728"/>
    </source>
</evidence>
<gene>
    <name evidence="2" type="ORF">GGR48_002771</name>
</gene>
<dbReference type="Pfam" id="PF12728">
    <property type="entry name" value="HTH_17"/>
    <property type="match status" value="1"/>
</dbReference>
<comment type="caution">
    <text evidence="2">The sequence shown here is derived from an EMBL/GenBank/DDBJ whole genome shotgun (WGS) entry which is preliminary data.</text>
</comment>
<dbReference type="RefSeq" id="WP_183952387.1">
    <property type="nucleotide sequence ID" value="NZ_JACIDH010000014.1"/>
</dbReference>
<dbReference type="InterPro" id="IPR041657">
    <property type="entry name" value="HTH_17"/>
</dbReference>
<proteinExistence type="predicted"/>
<dbReference type="EMBL" id="JACIDH010000014">
    <property type="protein sequence ID" value="MBB3880327.1"/>
    <property type="molecule type" value="Genomic_DNA"/>
</dbReference>
<dbReference type="Proteomes" id="UP000538670">
    <property type="component" value="Unassembled WGS sequence"/>
</dbReference>
<sequence length="65" mass="7110">MQKLLTTVEAAPLIGVAPKTAENWRSLGFGPKFVRAGRRIVYDPVDIETWKASRRVASTSQPVAA</sequence>
<feature type="domain" description="Helix-turn-helix" evidence="1">
    <location>
        <begin position="4"/>
        <end position="55"/>
    </location>
</feature>
<evidence type="ECO:0000313" key="2">
    <source>
        <dbReference type="EMBL" id="MBB3880327.1"/>
    </source>
</evidence>
<evidence type="ECO:0000313" key="3">
    <source>
        <dbReference type="Proteomes" id="UP000538670"/>
    </source>
</evidence>
<dbReference type="InterPro" id="IPR009061">
    <property type="entry name" value="DNA-bd_dom_put_sf"/>
</dbReference>
<dbReference type="AlphaFoldDB" id="A0A7W6ABM2"/>